<evidence type="ECO:0000313" key="2">
    <source>
        <dbReference type="Proteomes" id="UP001462961"/>
    </source>
</evidence>
<proteinExistence type="predicted"/>
<dbReference type="Proteomes" id="UP001462961">
    <property type="component" value="Unassembled WGS sequence"/>
</dbReference>
<keyword evidence="2" id="KW-1185">Reference proteome</keyword>
<dbReference type="RefSeq" id="WP_041766640.1">
    <property type="nucleotide sequence ID" value="NZ_JAKUCO010000097.1"/>
</dbReference>
<organism evidence="1 2">
    <name type="scientific">Paraburkholderia caribensis</name>
    <dbReference type="NCBI Taxonomy" id="75105"/>
    <lineage>
        <taxon>Bacteria</taxon>
        <taxon>Pseudomonadati</taxon>
        <taxon>Pseudomonadota</taxon>
        <taxon>Betaproteobacteria</taxon>
        <taxon>Burkholderiales</taxon>
        <taxon>Burkholderiaceae</taxon>
        <taxon>Paraburkholderia</taxon>
    </lineage>
</organism>
<reference evidence="1 2" key="1">
    <citation type="submission" date="2024-01" db="EMBL/GenBank/DDBJ databases">
        <title>The diversity of rhizobia nodulating Mimosa spp. in eleven states of Brazil covering several biomes is determined by host plant, location, and edaphic factors.</title>
        <authorList>
            <person name="Rouws L."/>
            <person name="Barauna A."/>
            <person name="Beukes C."/>
            <person name="De Faria S.M."/>
            <person name="Gross E."/>
            <person name="Dos Reis Junior F.B."/>
            <person name="Simon M."/>
            <person name="Maluk M."/>
            <person name="Odee D.W."/>
            <person name="Kenicer G."/>
            <person name="Young J.P.W."/>
            <person name="Reis V.M."/>
            <person name="Zilli J."/>
            <person name="James E.K."/>
        </authorList>
    </citation>
    <scope>NUCLEOTIDE SEQUENCE [LARGE SCALE GENOMIC DNA]</scope>
    <source>
        <strain evidence="1 2">JHI1651</strain>
    </source>
</reference>
<dbReference type="EMBL" id="JAYLVJ010000089">
    <property type="protein sequence ID" value="MEO1759782.1"/>
    <property type="molecule type" value="Genomic_DNA"/>
</dbReference>
<comment type="caution">
    <text evidence="1">The sequence shown here is derived from an EMBL/GenBank/DDBJ whole genome shotgun (WGS) entry which is preliminary data.</text>
</comment>
<name>A0ABV0E929_9BURK</name>
<evidence type="ECO:0000313" key="1">
    <source>
        <dbReference type="EMBL" id="MEO1759782.1"/>
    </source>
</evidence>
<sequence length="67" mass="7296">MAFKVGKKDWKLSLGDGQCPPSRSAATLKLSVAPCAGNSDFELLLDIAELLSKRAVFVRYETHSTQV</sequence>
<accession>A0ABV0E929</accession>
<protein>
    <submittedName>
        <fullName evidence="1">Uncharacterized protein</fullName>
    </submittedName>
</protein>
<gene>
    <name evidence="1" type="ORF">VOI32_38695</name>
</gene>